<evidence type="ECO:0000313" key="3">
    <source>
        <dbReference type="Proteomes" id="UP000887540"/>
    </source>
</evidence>
<dbReference type="Gene3D" id="3.40.30.10">
    <property type="entry name" value="Glutaredoxin"/>
    <property type="match status" value="1"/>
</dbReference>
<protein>
    <submittedName>
        <fullName evidence="4">Thioredoxin domain-containing protein</fullName>
    </submittedName>
</protein>
<dbReference type="InterPro" id="IPR012336">
    <property type="entry name" value="Thioredoxin-like_fold"/>
</dbReference>
<dbReference type="InterPro" id="IPR036249">
    <property type="entry name" value="Thioredoxin-like_sf"/>
</dbReference>
<keyword evidence="3" id="KW-1185">Reference proteome</keyword>
<dbReference type="InterPro" id="IPR013766">
    <property type="entry name" value="Thioredoxin_domain"/>
</dbReference>
<dbReference type="PROSITE" id="PS51352">
    <property type="entry name" value="THIOREDOXIN_2"/>
    <property type="match status" value="1"/>
</dbReference>
<accession>A0A914CFU6</accession>
<proteinExistence type="predicted"/>
<dbReference type="GO" id="GO:0007600">
    <property type="term" value="P:sensory perception"/>
    <property type="evidence" value="ECO:0007669"/>
    <property type="project" value="InterPro"/>
</dbReference>
<dbReference type="WBParaSite" id="ACRNAN_scaffold10269.g25319.t1">
    <property type="protein sequence ID" value="ACRNAN_scaffold10269.g25319.t1"/>
    <property type="gene ID" value="ACRNAN_scaffold10269.g25319"/>
</dbReference>
<name>A0A914CFU6_9BILA</name>
<dbReference type="InterPro" id="IPR029519">
    <property type="entry name" value="RdCVF2"/>
</dbReference>
<dbReference type="Proteomes" id="UP000887540">
    <property type="component" value="Unplaced"/>
</dbReference>
<organism evidence="3 4">
    <name type="scientific">Acrobeloides nanus</name>
    <dbReference type="NCBI Taxonomy" id="290746"/>
    <lineage>
        <taxon>Eukaryota</taxon>
        <taxon>Metazoa</taxon>
        <taxon>Ecdysozoa</taxon>
        <taxon>Nematoda</taxon>
        <taxon>Chromadorea</taxon>
        <taxon>Rhabditida</taxon>
        <taxon>Tylenchina</taxon>
        <taxon>Cephalobomorpha</taxon>
        <taxon>Cephaloboidea</taxon>
        <taxon>Cephalobidae</taxon>
        <taxon>Acrobeloides</taxon>
    </lineage>
</organism>
<evidence type="ECO:0000256" key="1">
    <source>
        <dbReference type="SAM" id="MobiDB-lite"/>
    </source>
</evidence>
<feature type="region of interest" description="Disordered" evidence="1">
    <location>
        <begin position="125"/>
        <end position="145"/>
    </location>
</feature>
<dbReference type="GO" id="GO:0045494">
    <property type="term" value="P:photoreceptor cell maintenance"/>
    <property type="evidence" value="ECO:0007669"/>
    <property type="project" value="InterPro"/>
</dbReference>
<evidence type="ECO:0000313" key="4">
    <source>
        <dbReference type="WBParaSite" id="ACRNAN_scaffold10269.g25319.t1"/>
    </source>
</evidence>
<dbReference type="CDD" id="cd02964">
    <property type="entry name" value="TryX_like_family"/>
    <property type="match status" value="1"/>
</dbReference>
<feature type="domain" description="Thioredoxin" evidence="2">
    <location>
        <begin position="1"/>
        <end position="145"/>
    </location>
</feature>
<evidence type="ECO:0000259" key="2">
    <source>
        <dbReference type="PROSITE" id="PS51352"/>
    </source>
</evidence>
<dbReference type="PANTHER" id="PTHR46762">
    <property type="entry name" value="NUCLEOREDOXIN-LIKE PROTEIN 2"/>
    <property type="match status" value="1"/>
</dbReference>
<dbReference type="SUPFAM" id="SSF52833">
    <property type="entry name" value="Thioredoxin-like"/>
    <property type="match status" value="1"/>
</dbReference>
<sequence>MSQLLADVPLKRKDGSSVDVEQTLQGKVVALYFSAHWCPPCRKFTPILRDFYDEITDDEDFEIVFVSKDTSEAELQNYLSEAHGNWLYVPFGHDKIDDLAKRYNIAGIPSLIVIKPDGTVISENGRSEIESKPPKKAFADWKAKL</sequence>
<reference evidence="4" key="1">
    <citation type="submission" date="2022-11" db="UniProtKB">
        <authorList>
            <consortium name="WormBaseParasite"/>
        </authorList>
    </citation>
    <scope>IDENTIFICATION</scope>
</reference>
<dbReference type="PANTHER" id="PTHR46762:SF1">
    <property type="entry name" value="NUCLEOREDOXIN-LIKE PROTEIN 2"/>
    <property type="match status" value="1"/>
</dbReference>
<dbReference type="AlphaFoldDB" id="A0A914CFU6"/>
<dbReference type="Pfam" id="PF13905">
    <property type="entry name" value="Thioredoxin_8"/>
    <property type="match status" value="1"/>
</dbReference>